<dbReference type="VEuPathDB" id="FungiDB:PV06_04812"/>
<sequence length="358" mass="39089">MQQQSYVRMRETAFDLYTERDALPWYFRALALASSCSCLTGYVIFALVFTSDEPNVKVSRTALIVLASIFLVAGYASASAIAFFGRSLLFLYDGVLVPILTFSFMGIVVTVLNHALHKDFPISNQAYIYVPLATACTTTVASAVLTFITYKRMNKIKRLDQHRRQHMPRFFGRQPSSSVNYGGDGVSSTTELLPIDPNVPEDEAQRRQLLRLLLNREAAAQSSSTSPAMPSGHESTYKIFLPGDEGFGGGGGGGGGTRVMATTNTATTSTKAARRPRSGSLPNSSNSSKWNLLAKFTGDGQGPPVESSFKDHRQRRRDEIERSSILMPAGMDTPWLQQASGAASPSPSRSWSRSARYA</sequence>
<dbReference type="AlphaFoldDB" id="A0A0D2DMP1"/>
<organism evidence="3 4">
    <name type="scientific">Exophiala oligosperma</name>
    <dbReference type="NCBI Taxonomy" id="215243"/>
    <lineage>
        <taxon>Eukaryota</taxon>
        <taxon>Fungi</taxon>
        <taxon>Dikarya</taxon>
        <taxon>Ascomycota</taxon>
        <taxon>Pezizomycotina</taxon>
        <taxon>Eurotiomycetes</taxon>
        <taxon>Chaetothyriomycetidae</taxon>
        <taxon>Chaetothyriales</taxon>
        <taxon>Herpotrichiellaceae</taxon>
        <taxon>Exophiala</taxon>
    </lineage>
</organism>
<feature type="transmembrane region" description="Helical" evidence="2">
    <location>
        <begin position="25"/>
        <end position="49"/>
    </location>
</feature>
<dbReference type="RefSeq" id="XP_016263956.1">
    <property type="nucleotide sequence ID" value="XM_016405750.1"/>
</dbReference>
<gene>
    <name evidence="3" type="ORF">PV06_04812</name>
</gene>
<feature type="compositionally biased region" description="Gly residues" evidence="1">
    <location>
        <begin position="245"/>
        <end position="257"/>
    </location>
</feature>
<feature type="region of interest" description="Disordered" evidence="1">
    <location>
        <begin position="218"/>
        <end position="358"/>
    </location>
</feature>
<dbReference type="HOGENOM" id="CLU_823871_0_0_1"/>
<feature type="compositionally biased region" description="Basic and acidic residues" evidence="1">
    <location>
        <begin position="308"/>
        <end position="322"/>
    </location>
</feature>
<feature type="transmembrane region" description="Helical" evidence="2">
    <location>
        <begin position="61"/>
        <end position="83"/>
    </location>
</feature>
<dbReference type="GeneID" id="27356886"/>
<feature type="region of interest" description="Disordered" evidence="1">
    <location>
        <begin position="170"/>
        <end position="198"/>
    </location>
</feature>
<proteinExistence type="predicted"/>
<feature type="compositionally biased region" description="Polar residues" evidence="1">
    <location>
        <begin position="174"/>
        <end position="191"/>
    </location>
</feature>
<keyword evidence="2" id="KW-1133">Transmembrane helix</keyword>
<evidence type="ECO:0000256" key="2">
    <source>
        <dbReference type="SAM" id="Phobius"/>
    </source>
</evidence>
<keyword evidence="2" id="KW-0812">Transmembrane</keyword>
<feature type="transmembrane region" description="Helical" evidence="2">
    <location>
        <begin position="95"/>
        <end position="116"/>
    </location>
</feature>
<dbReference type="EMBL" id="KN847335">
    <property type="protein sequence ID" value="KIW43740.1"/>
    <property type="molecule type" value="Genomic_DNA"/>
</dbReference>
<feature type="compositionally biased region" description="Low complexity" evidence="1">
    <location>
        <begin position="258"/>
        <end position="271"/>
    </location>
</feature>
<dbReference type="Proteomes" id="UP000053342">
    <property type="component" value="Unassembled WGS sequence"/>
</dbReference>
<evidence type="ECO:0000256" key="1">
    <source>
        <dbReference type="SAM" id="MobiDB-lite"/>
    </source>
</evidence>
<feature type="compositionally biased region" description="Low complexity" evidence="1">
    <location>
        <begin position="278"/>
        <end position="293"/>
    </location>
</feature>
<feature type="compositionally biased region" description="Low complexity" evidence="1">
    <location>
        <begin position="339"/>
        <end position="358"/>
    </location>
</feature>
<feature type="transmembrane region" description="Helical" evidence="2">
    <location>
        <begin position="128"/>
        <end position="150"/>
    </location>
</feature>
<name>A0A0D2DMP1_9EURO</name>
<dbReference type="STRING" id="215243.A0A0D2DMP1"/>
<evidence type="ECO:0000313" key="4">
    <source>
        <dbReference type="Proteomes" id="UP000053342"/>
    </source>
</evidence>
<protein>
    <submittedName>
        <fullName evidence="3">Uncharacterized protein</fullName>
    </submittedName>
</protein>
<dbReference type="OrthoDB" id="3254104at2759"/>
<keyword evidence="4" id="KW-1185">Reference proteome</keyword>
<keyword evidence="2" id="KW-0472">Membrane</keyword>
<accession>A0A0D2DMP1</accession>
<reference evidence="3 4" key="1">
    <citation type="submission" date="2015-01" db="EMBL/GenBank/DDBJ databases">
        <title>The Genome Sequence of Exophiala oligosperma CBS72588.</title>
        <authorList>
            <consortium name="The Broad Institute Genomics Platform"/>
            <person name="Cuomo C."/>
            <person name="de Hoog S."/>
            <person name="Gorbushina A."/>
            <person name="Stielow B."/>
            <person name="Teixiera M."/>
            <person name="Abouelleil A."/>
            <person name="Chapman S.B."/>
            <person name="Priest M."/>
            <person name="Young S.K."/>
            <person name="Wortman J."/>
            <person name="Nusbaum C."/>
            <person name="Birren B."/>
        </authorList>
    </citation>
    <scope>NUCLEOTIDE SEQUENCE [LARGE SCALE GENOMIC DNA]</scope>
    <source>
        <strain evidence="3 4">CBS 72588</strain>
    </source>
</reference>
<evidence type="ECO:0000313" key="3">
    <source>
        <dbReference type="EMBL" id="KIW43740.1"/>
    </source>
</evidence>